<dbReference type="Gene3D" id="3.40.50.1980">
    <property type="entry name" value="Nitrogenase molybdenum iron protein domain"/>
    <property type="match status" value="1"/>
</dbReference>
<dbReference type="AlphaFoldDB" id="A0A3B1B1J0"/>
<proteinExistence type="predicted"/>
<evidence type="ECO:0000256" key="1">
    <source>
        <dbReference type="SAM" id="Coils"/>
    </source>
</evidence>
<feature type="coiled-coil region" evidence="1">
    <location>
        <begin position="1"/>
        <end position="43"/>
    </location>
</feature>
<dbReference type="SUPFAM" id="SSF53807">
    <property type="entry name" value="Helical backbone' metal receptor"/>
    <property type="match status" value="1"/>
</dbReference>
<accession>A0A3B1B1J0</accession>
<organism evidence="3">
    <name type="scientific">hydrothermal vent metagenome</name>
    <dbReference type="NCBI Taxonomy" id="652676"/>
    <lineage>
        <taxon>unclassified sequences</taxon>
        <taxon>metagenomes</taxon>
        <taxon>ecological metagenomes</taxon>
    </lineage>
</organism>
<gene>
    <name evidence="3" type="ORF">MNBD_GAMMA25-615</name>
</gene>
<feature type="compositionally biased region" description="Polar residues" evidence="2">
    <location>
        <begin position="94"/>
        <end position="105"/>
    </location>
</feature>
<sequence>MRRQLTDIKQQTQRLQQTDEQQLNALEQRLEELESQSNTGIMAVTSPAIPTVSTTTNNSGLQIGLSGLFAVGGSSVDNSALANLQGGAHDPDQNGFTVQSLTNGTRDPHFASAKRSMIRKVFCTDLLLLIGADMEIGWLPPLLQSARNVQAQPGNPGYLDLSRGIPLRGKISGPVSRAMGDVHARGNPHYWLDPRNGIRMAQAIASRLSELDPTHKDNYQQRFKSIRTIISPPSAVIFNLVPMLCVGTRFPPPSPSGTGLG</sequence>
<dbReference type="GO" id="GO:0030001">
    <property type="term" value="P:metal ion transport"/>
    <property type="evidence" value="ECO:0007669"/>
    <property type="project" value="InterPro"/>
</dbReference>
<dbReference type="Pfam" id="PF01297">
    <property type="entry name" value="ZnuA"/>
    <property type="match status" value="1"/>
</dbReference>
<protein>
    <submittedName>
        <fullName evidence="3">Zinc ABC transporter, substrate-binding protein ZnuA</fullName>
    </submittedName>
</protein>
<dbReference type="GO" id="GO:0046872">
    <property type="term" value="F:metal ion binding"/>
    <property type="evidence" value="ECO:0007669"/>
    <property type="project" value="InterPro"/>
</dbReference>
<dbReference type="InterPro" id="IPR006127">
    <property type="entry name" value="ZnuA-like"/>
</dbReference>
<evidence type="ECO:0000313" key="3">
    <source>
        <dbReference type="EMBL" id="VAX05854.1"/>
    </source>
</evidence>
<evidence type="ECO:0000256" key="2">
    <source>
        <dbReference type="SAM" id="MobiDB-lite"/>
    </source>
</evidence>
<dbReference type="EMBL" id="UOFY01000004">
    <property type="protein sequence ID" value="VAX05854.1"/>
    <property type="molecule type" value="Genomic_DNA"/>
</dbReference>
<dbReference type="InterPro" id="IPR050492">
    <property type="entry name" value="Bact_metal-bind_prot9"/>
</dbReference>
<reference evidence="3" key="1">
    <citation type="submission" date="2018-06" db="EMBL/GenBank/DDBJ databases">
        <authorList>
            <person name="Zhirakovskaya E."/>
        </authorList>
    </citation>
    <scope>NUCLEOTIDE SEQUENCE</scope>
</reference>
<dbReference type="PANTHER" id="PTHR42953">
    <property type="entry name" value="HIGH-AFFINITY ZINC UPTAKE SYSTEM PROTEIN ZNUA-RELATED"/>
    <property type="match status" value="1"/>
</dbReference>
<keyword evidence="1" id="KW-0175">Coiled coil</keyword>
<name>A0A3B1B1J0_9ZZZZ</name>
<dbReference type="PANTHER" id="PTHR42953:SF2">
    <property type="entry name" value="ADHESION PROTEIN"/>
    <property type="match status" value="1"/>
</dbReference>
<feature type="region of interest" description="Disordered" evidence="2">
    <location>
        <begin position="86"/>
        <end position="105"/>
    </location>
</feature>